<proteinExistence type="inferred from homology"/>
<comment type="similarity">
    <text evidence="1">Belongs to the glycosyl hydrolase 18 family. Chitinase class V subfamily.</text>
</comment>
<dbReference type="InterPro" id="IPR011583">
    <property type="entry name" value="Chitinase_II/V-like_cat"/>
</dbReference>
<accession>A0A6D2L5G5</accession>
<dbReference type="SUPFAM" id="SSF54556">
    <property type="entry name" value="Chitinase insertion domain"/>
    <property type="match status" value="1"/>
</dbReference>
<dbReference type="SMART" id="SM00636">
    <property type="entry name" value="Glyco_18"/>
    <property type="match status" value="2"/>
</dbReference>
<dbReference type="Pfam" id="PF00704">
    <property type="entry name" value="Glyco_hydro_18"/>
    <property type="match status" value="2"/>
</dbReference>
<dbReference type="CDD" id="cd02879">
    <property type="entry name" value="GH18_plant_chitinase_class_V"/>
    <property type="match status" value="1"/>
</dbReference>
<dbReference type="InterPro" id="IPR029070">
    <property type="entry name" value="Chitinase_insertion_sf"/>
</dbReference>
<dbReference type="InterPro" id="IPR050314">
    <property type="entry name" value="Glycosyl_Hydrlase_18"/>
</dbReference>
<dbReference type="FunFam" id="3.10.50.10:FF:000003">
    <property type="entry name" value="Class V chitinase CHIT5b"/>
    <property type="match status" value="1"/>
</dbReference>
<dbReference type="InterPro" id="IPR001223">
    <property type="entry name" value="Glyco_hydro18_cat"/>
</dbReference>
<dbReference type="OrthoDB" id="73875at2759"/>
<feature type="domain" description="GH18" evidence="6">
    <location>
        <begin position="12"/>
        <end position="228"/>
    </location>
</feature>
<dbReference type="InterPro" id="IPR017853">
    <property type="entry name" value="GH"/>
</dbReference>
<sequence length="601" mass="66291">MEDSQILRYSPIVKASYWYPDGESPFVSDSNLCPSSSAAEIDSTLFTHLFCAYADLDSHTHKVVVSSAHDHMFSTFTYTVKEKNSQVQTLLSIGGRNADKSAFAAMASNETSRKAFIDSSIELARKDGFHGLDLAWEYPSNDVEMTNFGKLVQEWREAVKNESDLTDRLPLLLSAAVYYTSDYNSVSYPVQDIVDSLDWVNLIAYDFYGPGWSAVTGPTAALYDHSKPEDSQILRYSPIVKASYWFPDGESPFIGDSTVCPPLTSAVLIDSTLFTHLFCAFADLDPHTHKVIVSSEHDYIFSTFTYTVKQKNSQVQTLLSIGGKNADKSAFAAMASYQTSRKAFIDSSIEIARKGGFHGLDLAWEYPSNDVEMTNFGKLVQEWRVAVKNESDLTDRLPLLLTAAVYYSSDYNSAAYPVKEIVDNLDWVNLIAYDFYGPGWSPVTGPTAALFDHSKPPGPSADGGLKKWTEAGLPGKKAVLGFPYVGWAWSLQDADDNGYDAPTTGAALTSDGSINYAQVRNYIVEQGAAVMHNPMVTGDYCYAGPIWIGYDDNQTVVHKVKYAKHKGLLGYYSWHVGADYDCGLSRAASRAWDATETTTGK</sequence>
<evidence type="ECO:0000256" key="5">
    <source>
        <dbReference type="ARBA" id="ARBA00023295"/>
    </source>
</evidence>
<dbReference type="Proteomes" id="UP000467841">
    <property type="component" value="Unassembled WGS sequence"/>
</dbReference>
<evidence type="ECO:0000313" key="8">
    <source>
        <dbReference type="Proteomes" id="UP000467841"/>
    </source>
</evidence>
<evidence type="ECO:0000256" key="4">
    <source>
        <dbReference type="ARBA" id="ARBA00023180"/>
    </source>
</evidence>
<dbReference type="PROSITE" id="PS51910">
    <property type="entry name" value="GH18_2"/>
    <property type="match status" value="2"/>
</dbReference>
<keyword evidence="2" id="KW-0732">Signal</keyword>
<dbReference type="GO" id="GO:0005576">
    <property type="term" value="C:extracellular region"/>
    <property type="evidence" value="ECO:0007669"/>
    <property type="project" value="TreeGrafter"/>
</dbReference>
<evidence type="ECO:0000256" key="2">
    <source>
        <dbReference type="ARBA" id="ARBA00022729"/>
    </source>
</evidence>
<dbReference type="PANTHER" id="PTHR11177">
    <property type="entry name" value="CHITINASE"/>
    <property type="match status" value="1"/>
</dbReference>
<dbReference type="PANTHER" id="PTHR11177:SF383">
    <property type="entry name" value="GLYCOSYL HYDROLASE FAMILY PROTEIN WITH CHITINASE INSERTION DOMAIN-CONTAINING PROTEIN"/>
    <property type="match status" value="1"/>
</dbReference>
<dbReference type="GO" id="GO:0005975">
    <property type="term" value="P:carbohydrate metabolic process"/>
    <property type="evidence" value="ECO:0007669"/>
    <property type="project" value="InterPro"/>
</dbReference>
<evidence type="ECO:0000313" key="7">
    <source>
        <dbReference type="EMBL" id="CAA7054833.1"/>
    </source>
</evidence>
<keyword evidence="3" id="KW-0378">Hydrolase</keyword>
<dbReference type="Gene3D" id="3.20.20.80">
    <property type="entry name" value="Glycosidases"/>
    <property type="match status" value="2"/>
</dbReference>
<organism evidence="7 8">
    <name type="scientific">Microthlaspi erraticum</name>
    <dbReference type="NCBI Taxonomy" id="1685480"/>
    <lineage>
        <taxon>Eukaryota</taxon>
        <taxon>Viridiplantae</taxon>
        <taxon>Streptophyta</taxon>
        <taxon>Embryophyta</taxon>
        <taxon>Tracheophyta</taxon>
        <taxon>Spermatophyta</taxon>
        <taxon>Magnoliopsida</taxon>
        <taxon>eudicotyledons</taxon>
        <taxon>Gunneridae</taxon>
        <taxon>Pentapetalae</taxon>
        <taxon>rosids</taxon>
        <taxon>malvids</taxon>
        <taxon>Brassicales</taxon>
        <taxon>Brassicaceae</taxon>
        <taxon>Coluteocarpeae</taxon>
        <taxon>Microthlaspi</taxon>
    </lineage>
</organism>
<evidence type="ECO:0000256" key="1">
    <source>
        <dbReference type="ARBA" id="ARBA00008682"/>
    </source>
</evidence>
<evidence type="ECO:0000256" key="3">
    <source>
        <dbReference type="ARBA" id="ARBA00022801"/>
    </source>
</evidence>
<dbReference type="EMBL" id="CACVBM020001595">
    <property type="protein sequence ID" value="CAA7054833.1"/>
    <property type="molecule type" value="Genomic_DNA"/>
</dbReference>
<dbReference type="Gene3D" id="3.10.50.10">
    <property type="match status" value="1"/>
</dbReference>
<protein>
    <recommendedName>
        <fullName evidence="6">GH18 domain-containing protein</fullName>
    </recommendedName>
</protein>
<dbReference type="GO" id="GO:0006032">
    <property type="term" value="P:chitin catabolic process"/>
    <property type="evidence" value="ECO:0007669"/>
    <property type="project" value="TreeGrafter"/>
</dbReference>
<gene>
    <name evidence="7" type="ORF">MERR_LOCUS42069</name>
</gene>
<keyword evidence="5" id="KW-0326">Glycosidase</keyword>
<feature type="domain" description="GH18" evidence="6">
    <location>
        <begin position="239"/>
        <end position="595"/>
    </location>
</feature>
<keyword evidence="4" id="KW-0325">Glycoprotein</keyword>
<dbReference type="AlphaFoldDB" id="A0A6D2L5G5"/>
<keyword evidence="8" id="KW-1185">Reference proteome</keyword>
<evidence type="ECO:0000259" key="6">
    <source>
        <dbReference type="PROSITE" id="PS51910"/>
    </source>
</evidence>
<dbReference type="GO" id="GO:0004568">
    <property type="term" value="F:chitinase activity"/>
    <property type="evidence" value="ECO:0007669"/>
    <property type="project" value="TreeGrafter"/>
</dbReference>
<dbReference type="GO" id="GO:0008061">
    <property type="term" value="F:chitin binding"/>
    <property type="evidence" value="ECO:0007669"/>
    <property type="project" value="InterPro"/>
</dbReference>
<comment type="caution">
    <text evidence="7">The sequence shown here is derived from an EMBL/GenBank/DDBJ whole genome shotgun (WGS) entry which is preliminary data.</text>
</comment>
<reference evidence="7" key="1">
    <citation type="submission" date="2020-01" db="EMBL/GenBank/DDBJ databases">
        <authorList>
            <person name="Mishra B."/>
        </authorList>
    </citation>
    <scope>NUCLEOTIDE SEQUENCE [LARGE SCALE GENOMIC DNA]</scope>
</reference>
<name>A0A6D2L5G5_9BRAS</name>
<dbReference type="SUPFAM" id="SSF51445">
    <property type="entry name" value="(Trans)glycosidases"/>
    <property type="match status" value="2"/>
</dbReference>